<organism evidence="1 2">
    <name type="scientific">Planomonospora venezuelensis</name>
    <dbReference type="NCBI Taxonomy" id="1999"/>
    <lineage>
        <taxon>Bacteria</taxon>
        <taxon>Bacillati</taxon>
        <taxon>Actinomycetota</taxon>
        <taxon>Actinomycetes</taxon>
        <taxon>Streptosporangiales</taxon>
        <taxon>Streptosporangiaceae</taxon>
        <taxon>Planomonospora</taxon>
    </lineage>
</organism>
<sequence length="66" mass="7536">MIASPARLDWSGNKRRNPKAVNHWMRGRRLLCHICSKKTFLCDDTGAPCHKVCAEAVQQRWGGESR</sequence>
<accession>A0A841DGM7</accession>
<keyword evidence="2" id="KW-1185">Reference proteome</keyword>
<name>A0A841DGM7_PLAVE</name>
<dbReference type="RefSeq" id="WP_184948573.1">
    <property type="nucleotide sequence ID" value="NZ_BAAAWZ010000004.1"/>
</dbReference>
<dbReference type="EMBL" id="JACHJJ010000041">
    <property type="protein sequence ID" value="MBB5967873.1"/>
    <property type="molecule type" value="Genomic_DNA"/>
</dbReference>
<dbReference type="Proteomes" id="UP000562352">
    <property type="component" value="Unassembled WGS sequence"/>
</dbReference>
<evidence type="ECO:0000313" key="1">
    <source>
        <dbReference type="EMBL" id="MBB5967873.1"/>
    </source>
</evidence>
<evidence type="ECO:0000313" key="2">
    <source>
        <dbReference type="Proteomes" id="UP000562352"/>
    </source>
</evidence>
<proteinExistence type="predicted"/>
<reference evidence="1 2" key="1">
    <citation type="submission" date="2020-08" db="EMBL/GenBank/DDBJ databases">
        <title>Genomic Encyclopedia of Type Strains, Phase III (KMG-III): the genomes of soil and plant-associated and newly described type strains.</title>
        <authorList>
            <person name="Whitman W."/>
        </authorList>
    </citation>
    <scope>NUCLEOTIDE SEQUENCE [LARGE SCALE GENOMIC DNA]</scope>
    <source>
        <strain evidence="1 2">CECT 3303</strain>
    </source>
</reference>
<comment type="caution">
    <text evidence="1">The sequence shown here is derived from an EMBL/GenBank/DDBJ whole genome shotgun (WGS) entry which is preliminary data.</text>
</comment>
<protein>
    <submittedName>
        <fullName evidence="1">Uncharacterized protein</fullName>
    </submittedName>
</protein>
<dbReference type="AlphaFoldDB" id="A0A841DGM7"/>
<gene>
    <name evidence="1" type="ORF">FHS22_007187</name>
</gene>